<protein>
    <submittedName>
        <fullName evidence="2">Ankyrin repeat domain-containing protein</fullName>
    </submittedName>
</protein>
<evidence type="ECO:0000256" key="1">
    <source>
        <dbReference type="SAM" id="MobiDB-lite"/>
    </source>
</evidence>
<organism evidence="2 3">
    <name type="scientific">Streptomyces malaysiensis subsp. samsunensis</name>
    <dbReference type="NCBI Taxonomy" id="459658"/>
    <lineage>
        <taxon>Bacteria</taxon>
        <taxon>Bacillati</taxon>
        <taxon>Actinomycetota</taxon>
        <taxon>Actinomycetes</taxon>
        <taxon>Kitasatosporales</taxon>
        <taxon>Streptomycetaceae</taxon>
        <taxon>Streptomyces</taxon>
        <taxon>Streptomyces violaceusniger group</taxon>
    </lineage>
</organism>
<dbReference type="RefSeq" id="WP_257634344.1">
    <property type="nucleotide sequence ID" value="NZ_JANIIC010000049.1"/>
</dbReference>
<keyword evidence="3" id="KW-1185">Reference proteome</keyword>
<dbReference type="InterPro" id="IPR002110">
    <property type="entry name" value="Ankyrin_rpt"/>
</dbReference>
<dbReference type="Gene3D" id="1.25.40.20">
    <property type="entry name" value="Ankyrin repeat-containing domain"/>
    <property type="match status" value="1"/>
</dbReference>
<comment type="caution">
    <text evidence="2">The sequence shown here is derived from an EMBL/GenBank/DDBJ whole genome shotgun (WGS) entry which is preliminary data.</text>
</comment>
<dbReference type="InterPro" id="IPR036770">
    <property type="entry name" value="Ankyrin_rpt-contain_sf"/>
</dbReference>
<feature type="region of interest" description="Disordered" evidence="1">
    <location>
        <begin position="181"/>
        <end position="202"/>
    </location>
</feature>
<gene>
    <name evidence="2" type="ORF">NQU54_33680</name>
</gene>
<dbReference type="AlphaFoldDB" id="A0A9X2M299"/>
<accession>A0A9X2M299</accession>
<dbReference type="EMBL" id="JANIIC010000049">
    <property type="protein sequence ID" value="MCQ8833874.1"/>
    <property type="molecule type" value="Genomic_DNA"/>
</dbReference>
<evidence type="ECO:0000313" key="3">
    <source>
        <dbReference type="Proteomes" id="UP001142400"/>
    </source>
</evidence>
<sequence length="345" mass="36147">MTDWQDIHDWTDLRAVRAALAAGADPDRAPGGHMAPLHSAACAGSVEVLAELLTVAREVDRPDSEDRTPLWHAVRNWDREKASALISAGADPWRPRTADGRCPGELAWWTPLADLVAGLPGAREPAPEERAAQRAADELIAAFDDGGGKGGEYHDWGCVAFVAGRSVAEVVAELGGDVVATIGEDGDEDEGGDGGRDGDAEEDGEVDYADVLLEDEGRVLVGAAPGGVVLQQFDGIAIHEERLLGPLSVGAVAVSVFDHPDAFIHPSVARDGVMCPSEEVMLDPGPGDPEEAWRYRFGDGGHPSGWTARALAMAAAVTGGAVDGGPRWIGRPGSSVVRLPGHLRH</sequence>
<dbReference type="SUPFAM" id="SSF48403">
    <property type="entry name" value="Ankyrin repeat"/>
    <property type="match status" value="1"/>
</dbReference>
<name>A0A9X2M299_STRMQ</name>
<dbReference type="Proteomes" id="UP001142400">
    <property type="component" value="Unassembled WGS sequence"/>
</dbReference>
<evidence type="ECO:0000313" key="2">
    <source>
        <dbReference type="EMBL" id="MCQ8833874.1"/>
    </source>
</evidence>
<proteinExistence type="predicted"/>
<reference evidence="2" key="1">
    <citation type="submission" date="2022-06" db="EMBL/GenBank/DDBJ databases">
        <title>WGS of actinobacteria.</title>
        <authorList>
            <person name="Thawai C."/>
        </authorList>
    </citation>
    <scope>NUCLEOTIDE SEQUENCE</scope>
    <source>
        <strain evidence="2">DSM 42010</strain>
    </source>
</reference>
<dbReference type="Pfam" id="PF12796">
    <property type="entry name" value="Ank_2"/>
    <property type="match status" value="1"/>
</dbReference>